<reference evidence="2" key="1">
    <citation type="journal article" date="2023" name="Hortic. Res.">
        <title>A chromosome-level phased genome enabling allele-level studies in sweet orange: a case study on citrus Huanglongbing tolerance.</title>
        <authorList>
            <person name="Wu B."/>
            <person name="Yu Q."/>
            <person name="Deng Z."/>
            <person name="Duan Y."/>
            <person name="Luo F."/>
            <person name="Gmitter F. Jr."/>
        </authorList>
    </citation>
    <scope>NUCLEOTIDE SEQUENCE [LARGE SCALE GENOMIC DNA]</scope>
    <source>
        <strain evidence="2">cv. Valencia</strain>
    </source>
</reference>
<keyword evidence="2" id="KW-1185">Reference proteome</keyword>
<proteinExistence type="predicted"/>
<evidence type="ECO:0000313" key="2">
    <source>
        <dbReference type="Proteomes" id="UP000829398"/>
    </source>
</evidence>
<dbReference type="EMBL" id="CM039177">
    <property type="protein sequence ID" value="KAH9695810.1"/>
    <property type="molecule type" value="Genomic_DNA"/>
</dbReference>
<gene>
    <name evidence="1" type="ORF">KPL71_022926</name>
</gene>
<evidence type="ECO:0000313" key="1">
    <source>
        <dbReference type="EMBL" id="KAH9695810.1"/>
    </source>
</evidence>
<accession>A0ACB8IHK2</accession>
<dbReference type="Proteomes" id="UP000829398">
    <property type="component" value="Chromosome 8"/>
</dbReference>
<name>A0ACB8IHK2_CITSI</name>
<comment type="caution">
    <text evidence="1">The sequence shown here is derived from an EMBL/GenBank/DDBJ whole genome shotgun (WGS) entry which is preliminary data.</text>
</comment>
<organism evidence="1 2">
    <name type="scientific">Citrus sinensis</name>
    <name type="common">Sweet orange</name>
    <name type="synonym">Citrus aurantium var. sinensis</name>
    <dbReference type="NCBI Taxonomy" id="2711"/>
    <lineage>
        <taxon>Eukaryota</taxon>
        <taxon>Viridiplantae</taxon>
        <taxon>Streptophyta</taxon>
        <taxon>Embryophyta</taxon>
        <taxon>Tracheophyta</taxon>
        <taxon>Spermatophyta</taxon>
        <taxon>Magnoliopsida</taxon>
        <taxon>eudicotyledons</taxon>
        <taxon>Gunneridae</taxon>
        <taxon>Pentapetalae</taxon>
        <taxon>rosids</taxon>
        <taxon>malvids</taxon>
        <taxon>Sapindales</taxon>
        <taxon>Rutaceae</taxon>
        <taxon>Aurantioideae</taxon>
        <taxon>Citrus</taxon>
    </lineage>
</organism>
<sequence>MDTRGKTNAEFRNEVSEIIARHESSFDQVNGTLQTVLTELQALRVSRSSNTVNTETNSLAPAESSQNRNQPSPSLHGPTTDRTHHYINLSFPKFNVLLRFGPTDYEDPSEALSRLKQTTTVAAYQEAFEKLSHQIDGLPQHFLVGCFVAGLRDDVRLDVKIKQPRTLADAIGVARLVEERNLLQRKARTSYHFQTTSVMPRTMPNTTASVLGPPSAQKKNQNSSNTPISFRRITNQEARERREKGLCYYCDEKFVPGHRCEWPQLFMIEDSPQFNCTNDEEAQHVPEHYDVIPEVSFHAIAGTTHPQTIRVQGKLKNKDVTVLIDRGSTHNFIDQAIVSKFGLLVVCDKKLQVMVANREQIECAGQCQGLTLTVQGHLITTDYYILPVAACQLVLGVQWLETLGPIETDYKKLTMTFRKGEGIHTFRGMERAGMEALTGKEFLNLQGTGFFFQIIPANTNKLNEYPPDLICLINEFCHVFQPPSGLPPKQTHDHQIPLEPNTKPVSVKPYRYPYYQKNEIEKMVKELLQAGLVRPSSSPFSSPVLLVKKADGSWRFCVDYRALNTITVKDKYPIPVIDELLDELHDAKFFSKLDLRAGYHQIRVKEEDVSKIAFRTHEGHYEFLVMPFGLTNAPATFQSLMNDLFRPYLRSVAVDPVKIQTVIDWPTPTTTKGVRGFLGLAGYYRKFIHNFGCIAAPLTRLLTKDGFHWNKDAVTAFDQLKTALTSRPVLRLPDFSQRFVIECDASGIGIGAILSQQNKPVAYFSEALKGSALALSTYEKEMLSIVKSIRKWRPYLLGKPFTIRTDQKSLKYLLEQRITTPAQTRSLPKILGYDYEIEYKKGAENQGADSLSRMVEFLAISLPHANWWPVLQHEVQQDTFYEGLSQRSSSQSNQLLQRDGVWFKRDRVYLSSTSSLIPKIISDCHASPVGGHFGYHKTLARIKRSFLWPNMRRTVKEFLQHCDICQRCKVDNMRPAGLLQPLPIPKQMWTDVSMDFIEGLPSSNGYTVIMVVVDRLTKYAHFVPLKHPFTAIIVAKAFVSNVVRLHGDQPRKWLEWIPWAEFSYNTAIHSSTKLSPFEAVYGIPPPSLLTYVPGTSRVQAVDEYLRDMDSILRELRQNLFRARDRMKSQAD</sequence>
<protein>
    <submittedName>
        <fullName evidence="1">Uncharacterized protein</fullName>
    </submittedName>
</protein>